<evidence type="ECO:0000256" key="5">
    <source>
        <dbReference type="ARBA" id="ARBA00022833"/>
    </source>
</evidence>
<keyword evidence="4" id="KW-0378">Hydrolase</keyword>
<evidence type="ECO:0000256" key="6">
    <source>
        <dbReference type="ARBA" id="ARBA00023049"/>
    </source>
</evidence>
<dbReference type="FunFam" id="2.70.70.10:FF:000006">
    <property type="entry name" value="M23 family peptidase"/>
    <property type="match status" value="1"/>
</dbReference>
<evidence type="ECO:0000256" key="3">
    <source>
        <dbReference type="ARBA" id="ARBA00022723"/>
    </source>
</evidence>
<keyword evidence="7" id="KW-1133">Transmembrane helix</keyword>
<dbReference type="PANTHER" id="PTHR21666:SF288">
    <property type="entry name" value="CELL DIVISION PROTEIN YTFB"/>
    <property type="match status" value="1"/>
</dbReference>
<evidence type="ECO:0000313" key="9">
    <source>
        <dbReference type="EMBL" id="GHA91161.1"/>
    </source>
</evidence>
<dbReference type="GO" id="GO:0006508">
    <property type="term" value="P:proteolysis"/>
    <property type="evidence" value="ECO:0007669"/>
    <property type="project" value="UniProtKB-KW"/>
</dbReference>
<dbReference type="InterPro" id="IPR050570">
    <property type="entry name" value="Cell_wall_metabolism_enzyme"/>
</dbReference>
<dbReference type="Proteomes" id="UP000634004">
    <property type="component" value="Unassembled WGS sequence"/>
</dbReference>
<keyword evidence="5" id="KW-0862">Zinc</keyword>
<comment type="cofactor">
    <cofactor evidence="1">
        <name>Zn(2+)</name>
        <dbReference type="ChEBI" id="CHEBI:29105"/>
    </cofactor>
</comment>
<gene>
    <name evidence="9" type="ORF">GCM10009069_12900</name>
</gene>
<protein>
    <submittedName>
        <fullName evidence="9">Peptidase M24</fullName>
    </submittedName>
</protein>
<reference evidence="9" key="2">
    <citation type="submission" date="2020-09" db="EMBL/GenBank/DDBJ databases">
        <authorList>
            <person name="Sun Q."/>
            <person name="Kim S."/>
        </authorList>
    </citation>
    <scope>NUCLEOTIDE SEQUENCE</scope>
    <source>
        <strain evidence="9">KCTC 32513</strain>
    </source>
</reference>
<keyword evidence="7" id="KW-0472">Membrane</keyword>
<dbReference type="Gene3D" id="2.70.70.10">
    <property type="entry name" value="Glucose Permease (Domain IIA)"/>
    <property type="match status" value="1"/>
</dbReference>
<evidence type="ECO:0000256" key="7">
    <source>
        <dbReference type="SAM" id="Phobius"/>
    </source>
</evidence>
<dbReference type="EMBL" id="BMZH01000004">
    <property type="protein sequence ID" value="GHA91161.1"/>
    <property type="molecule type" value="Genomic_DNA"/>
</dbReference>
<dbReference type="GO" id="GO:0004222">
    <property type="term" value="F:metalloendopeptidase activity"/>
    <property type="evidence" value="ECO:0007669"/>
    <property type="project" value="TreeGrafter"/>
</dbReference>
<dbReference type="SUPFAM" id="SSF51261">
    <property type="entry name" value="Duplicated hybrid motif"/>
    <property type="match status" value="1"/>
</dbReference>
<dbReference type="AlphaFoldDB" id="A0A8J3CQB8"/>
<comment type="caution">
    <text evidence="9">The sequence shown here is derived from an EMBL/GenBank/DDBJ whole genome shotgun (WGS) entry which is preliminary data.</text>
</comment>
<dbReference type="InterPro" id="IPR011055">
    <property type="entry name" value="Dup_hybrid_motif"/>
</dbReference>
<evidence type="ECO:0000259" key="8">
    <source>
        <dbReference type="Pfam" id="PF01551"/>
    </source>
</evidence>
<evidence type="ECO:0000256" key="4">
    <source>
        <dbReference type="ARBA" id="ARBA00022801"/>
    </source>
</evidence>
<evidence type="ECO:0000256" key="1">
    <source>
        <dbReference type="ARBA" id="ARBA00001947"/>
    </source>
</evidence>
<keyword evidence="2" id="KW-0645">Protease</keyword>
<accession>A0A8J3CQB8</accession>
<sequence>MKASKAGWGIMIADVIGDMRKHLLQTFPERQIYLRSGGEVTYYNLSTRVQAGVVAIIVIMAAWCLLTIVNLAFSVTPFASTDERIVEIESNYQRQLADSQAKIENVELLLSEQRLSFETMAANIEAKHNALSEIVGTEAVAILGDEPALKFANAEILMAPTLRDSVDRVARRASIATHDIATGLPFDRSLASLDQTQNAILLSAEAELLEKIDFNRALIAATDMDLDSVLEQGTQGQGGPYIPLDGPDAPLLEGEFQPRTTAIQARLYEAEALAEIVGTLPLGHPVLNETVQTSKFGVRRDPFTKRPTHHSGLDFIGGPMAPVVATGPGTVKFAGWGGAYGNMVEIDHGNGFITRYAHMKKLNVKRGQTVLAGDQVGGMGSTGRSTGTHLHYEVHFDGRARDPKKFLKAGRYVH</sequence>
<evidence type="ECO:0000256" key="2">
    <source>
        <dbReference type="ARBA" id="ARBA00022670"/>
    </source>
</evidence>
<feature type="transmembrane region" description="Helical" evidence="7">
    <location>
        <begin position="51"/>
        <end position="73"/>
    </location>
</feature>
<name>A0A8J3CQB8_9PROT</name>
<dbReference type="CDD" id="cd12797">
    <property type="entry name" value="M23_peptidase"/>
    <property type="match status" value="1"/>
</dbReference>
<dbReference type="Pfam" id="PF01551">
    <property type="entry name" value="Peptidase_M23"/>
    <property type="match status" value="1"/>
</dbReference>
<feature type="domain" description="M23ase beta-sheet core" evidence="8">
    <location>
        <begin position="309"/>
        <end position="403"/>
    </location>
</feature>
<keyword evidence="6" id="KW-0482">Metalloprotease</keyword>
<proteinExistence type="predicted"/>
<keyword evidence="3" id="KW-0479">Metal-binding</keyword>
<dbReference type="InterPro" id="IPR016047">
    <property type="entry name" value="M23ase_b-sheet_dom"/>
</dbReference>
<dbReference type="RefSeq" id="WP_189496612.1">
    <property type="nucleotide sequence ID" value="NZ_BMZH01000004.1"/>
</dbReference>
<dbReference type="PANTHER" id="PTHR21666">
    <property type="entry name" value="PEPTIDASE-RELATED"/>
    <property type="match status" value="1"/>
</dbReference>
<reference evidence="9" key="1">
    <citation type="journal article" date="2014" name="Int. J. Syst. Evol. Microbiol.">
        <title>Complete genome sequence of Corynebacterium casei LMG S-19264T (=DSM 44701T), isolated from a smear-ripened cheese.</title>
        <authorList>
            <consortium name="US DOE Joint Genome Institute (JGI-PGF)"/>
            <person name="Walter F."/>
            <person name="Albersmeier A."/>
            <person name="Kalinowski J."/>
            <person name="Ruckert C."/>
        </authorList>
    </citation>
    <scope>NUCLEOTIDE SEQUENCE</scope>
    <source>
        <strain evidence="9">KCTC 32513</strain>
    </source>
</reference>
<organism evidence="9 10">
    <name type="scientific">Algimonas arctica</name>
    <dbReference type="NCBI Taxonomy" id="1479486"/>
    <lineage>
        <taxon>Bacteria</taxon>
        <taxon>Pseudomonadati</taxon>
        <taxon>Pseudomonadota</taxon>
        <taxon>Alphaproteobacteria</taxon>
        <taxon>Maricaulales</taxon>
        <taxon>Robiginitomaculaceae</taxon>
        <taxon>Algimonas</taxon>
    </lineage>
</organism>
<keyword evidence="10" id="KW-1185">Reference proteome</keyword>
<dbReference type="GO" id="GO:0046872">
    <property type="term" value="F:metal ion binding"/>
    <property type="evidence" value="ECO:0007669"/>
    <property type="project" value="UniProtKB-KW"/>
</dbReference>
<evidence type="ECO:0000313" key="10">
    <source>
        <dbReference type="Proteomes" id="UP000634004"/>
    </source>
</evidence>
<keyword evidence="7" id="KW-0812">Transmembrane</keyword>